<evidence type="ECO:0000256" key="4">
    <source>
        <dbReference type="ARBA" id="ARBA00023163"/>
    </source>
</evidence>
<comment type="similarity">
    <text evidence="1">Belongs to the LysR transcriptional regulatory family.</text>
</comment>
<evidence type="ECO:0000259" key="5">
    <source>
        <dbReference type="PROSITE" id="PS50931"/>
    </source>
</evidence>
<proteinExistence type="inferred from homology"/>
<dbReference type="GO" id="GO:0009089">
    <property type="term" value="P:lysine biosynthetic process via diaminopimelate"/>
    <property type="evidence" value="ECO:0007669"/>
    <property type="project" value="TreeGrafter"/>
</dbReference>
<dbReference type="PROSITE" id="PS50931">
    <property type="entry name" value="HTH_LYSR"/>
    <property type="match status" value="1"/>
</dbReference>
<dbReference type="InterPro" id="IPR011991">
    <property type="entry name" value="ArsR-like_HTH"/>
</dbReference>
<keyword evidence="4" id="KW-0804">Transcription</keyword>
<dbReference type="InterPro" id="IPR036388">
    <property type="entry name" value="WH-like_DNA-bd_sf"/>
</dbReference>
<organism evidence="6 7">
    <name type="scientific">Acuticoccus sediminis</name>
    <dbReference type="NCBI Taxonomy" id="2184697"/>
    <lineage>
        <taxon>Bacteria</taxon>
        <taxon>Pseudomonadati</taxon>
        <taxon>Pseudomonadota</taxon>
        <taxon>Alphaproteobacteria</taxon>
        <taxon>Hyphomicrobiales</taxon>
        <taxon>Amorphaceae</taxon>
        <taxon>Acuticoccus</taxon>
    </lineage>
</organism>
<evidence type="ECO:0000313" key="7">
    <source>
        <dbReference type="Proteomes" id="UP000249590"/>
    </source>
</evidence>
<dbReference type="SUPFAM" id="SSF53850">
    <property type="entry name" value="Periplasmic binding protein-like II"/>
    <property type="match status" value="1"/>
</dbReference>
<dbReference type="Pfam" id="PF03466">
    <property type="entry name" value="LysR_substrate"/>
    <property type="match status" value="1"/>
</dbReference>
<dbReference type="OrthoDB" id="8479870at2"/>
<dbReference type="CDD" id="cd00090">
    <property type="entry name" value="HTH_ARSR"/>
    <property type="match status" value="1"/>
</dbReference>
<keyword evidence="3" id="KW-0238">DNA-binding</keyword>
<evidence type="ECO:0000256" key="1">
    <source>
        <dbReference type="ARBA" id="ARBA00009437"/>
    </source>
</evidence>
<dbReference type="Gene3D" id="3.40.190.10">
    <property type="entry name" value="Periplasmic binding protein-like II"/>
    <property type="match status" value="2"/>
</dbReference>
<dbReference type="InterPro" id="IPR000847">
    <property type="entry name" value="LysR_HTH_N"/>
</dbReference>
<keyword evidence="7" id="KW-1185">Reference proteome</keyword>
<reference evidence="6 7" key="1">
    <citation type="submission" date="2018-05" db="EMBL/GenBank/DDBJ databases">
        <title>Acuticoccus sediminis sp. nov., isolated from deep-sea sediment of Indian Ocean.</title>
        <authorList>
            <person name="Liu X."/>
            <person name="Lai Q."/>
            <person name="Du Y."/>
            <person name="Sun F."/>
            <person name="Zhang X."/>
            <person name="Wang S."/>
            <person name="Shao Z."/>
        </authorList>
    </citation>
    <scope>NUCLEOTIDE SEQUENCE [LARGE SCALE GENOMIC DNA]</scope>
    <source>
        <strain evidence="6 7">PTG4-2</strain>
    </source>
</reference>
<evidence type="ECO:0000313" key="6">
    <source>
        <dbReference type="EMBL" id="RAI01868.1"/>
    </source>
</evidence>
<dbReference type="PANTHER" id="PTHR30427">
    <property type="entry name" value="TRANSCRIPTIONAL ACTIVATOR PROTEIN LYSR"/>
    <property type="match status" value="1"/>
</dbReference>
<dbReference type="PRINTS" id="PR00039">
    <property type="entry name" value="HTHLYSR"/>
</dbReference>
<dbReference type="Gene3D" id="1.10.10.10">
    <property type="entry name" value="Winged helix-like DNA-binding domain superfamily/Winged helix DNA-binding domain"/>
    <property type="match status" value="1"/>
</dbReference>
<dbReference type="GO" id="GO:0010628">
    <property type="term" value="P:positive regulation of gene expression"/>
    <property type="evidence" value="ECO:0007669"/>
    <property type="project" value="TreeGrafter"/>
</dbReference>
<dbReference type="Proteomes" id="UP000249590">
    <property type="component" value="Unassembled WGS sequence"/>
</dbReference>
<dbReference type="InterPro" id="IPR036390">
    <property type="entry name" value="WH_DNA-bd_sf"/>
</dbReference>
<sequence>MTPRQVEVFRAIMRSGSVTGAAGHLNLSQPAVSKHLSLLERELGFVLFERARNRLVPTLEADALFEQVEALYGGIEELDRFAQALRHNNHGDVTVATLPLLSHRWMPSVLGAFAAHHRDISLSVPVRSTSWIARAVSAGRADMGVGLHSAAQRGVDQRVLMRLPLVAVSVPDHPLAGSGPVHPSALRPYDVVTLSNFEGAPLALARDLSGNLGRRRLEAFTVEFACEFARAGVGLAIVDALTAMHFAADGLVASPLQVEAEFALAIMRPTRRRSSQLASVIEAHLMEEAGATEAAVGRFMAAISGTP</sequence>
<comment type="caution">
    <text evidence="6">The sequence shown here is derived from an EMBL/GenBank/DDBJ whole genome shotgun (WGS) entry which is preliminary data.</text>
</comment>
<dbReference type="Pfam" id="PF00126">
    <property type="entry name" value="HTH_1"/>
    <property type="match status" value="1"/>
</dbReference>
<feature type="domain" description="HTH lysR-type" evidence="5">
    <location>
        <begin position="1"/>
        <end position="58"/>
    </location>
</feature>
<dbReference type="AlphaFoldDB" id="A0A8B2NUB5"/>
<accession>A0A8B2NUB5</accession>
<dbReference type="SUPFAM" id="SSF46785">
    <property type="entry name" value="Winged helix' DNA-binding domain"/>
    <property type="match status" value="1"/>
</dbReference>
<dbReference type="InterPro" id="IPR005119">
    <property type="entry name" value="LysR_subst-bd"/>
</dbReference>
<protein>
    <recommendedName>
        <fullName evidence="5">HTH lysR-type domain-containing protein</fullName>
    </recommendedName>
</protein>
<evidence type="ECO:0000256" key="2">
    <source>
        <dbReference type="ARBA" id="ARBA00023015"/>
    </source>
</evidence>
<keyword evidence="2" id="KW-0805">Transcription regulation</keyword>
<dbReference type="EMBL" id="QHHQ01000002">
    <property type="protein sequence ID" value="RAI01868.1"/>
    <property type="molecule type" value="Genomic_DNA"/>
</dbReference>
<gene>
    <name evidence="6" type="ORF">DLJ53_10715</name>
</gene>
<dbReference type="RefSeq" id="WP_111345055.1">
    <property type="nucleotide sequence ID" value="NZ_JAIWKD010000002.1"/>
</dbReference>
<name>A0A8B2NUB5_9HYPH</name>
<dbReference type="GO" id="GO:0003700">
    <property type="term" value="F:DNA-binding transcription factor activity"/>
    <property type="evidence" value="ECO:0007669"/>
    <property type="project" value="InterPro"/>
</dbReference>
<dbReference type="PANTHER" id="PTHR30427:SF1">
    <property type="entry name" value="TRANSCRIPTIONAL ACTIVATOR PROTEIN LYSR"/>
    <property type="match status" value="1"/>
</dbReference>
<dbReference type="GO" id="GO:0043565">
    <property type="term" value="F:sequence-specific DNA binding"/>
    <property type="evidence" value="ECO:0007669"/>
    <property type="project" value="TreeGrafter"/>
</dbReference>
<evidence type="ECO:0000256" key="3">
    <source>
        <dbReference type="ARBA" id="ARBA00023125"/>
    </source>
</evidence>